<protein>
    <submittedName>
        <fullName evidence="2">Uncharacterized protein</fullName>
    </submittedName>
</protein>
<evidence type="ECO:0000313" key="3">
    <source>
        <dbReference type="Proteomes" id="UP000266841"/>
    </source>
</evidence>
<keyword evidence="3" id="KW-1185">Reference proteome</keyword>
<sequence length="178" mass="20176">MRPCNPNDGEVIDEAVHDALEDRYIERGDPLQIAYLAVYGIEVYAILVLTGIRISHDDGSGYGKLVRQRNVYKRLEQIGPDFGYFPAGAKCWLTVPKRMEQEVKQYLADNGLPWQVTQGKRYVGGFIGSEDALSEWIEPKVEDWTFAIERLANAAVRYPPDGIHRLNALTPMRMAVHL</sequence>
<dbReference type="Proteomes" id="UP000266841">
    <property type="component" value="Unassembled WGS sequence"/>
</dbReference>
<dbReference type="AlphaFoldDB" id="K0SBV7"/>
<feature type="transmembrane region" description="Helical" evidence="1">
    <location>
        <begin position="33"/>
        <end position="54"/>
    </location>
</feature>
<reference evidence="2 3" key="1">
    <citation type="journal article" date="2012" name="Genome Biol.">
        <title>Genome and low-iron response of an oceanic diatom adapted to chronic iron limitation.</title>
        <authorList>
            <person name="Lommer M."/>
            <person name="Specht M."/>
            <person name="Roy A.S."/>
            <person name="Kraemer L."/>
            <person name="Andreson R."/>
            <person name="Gutowska M.A."/>
            <person name="Wolf J."/>
            <person name="Bergner S.V."/>
            <person name="Schilhabel M.B."/>
            <person name="Klostermeier U.C."/>
            <person name="Beiko R.G."/>
            <person name="Rosenstiel P."/>
            <person name="Hippler M."/>
            <person name="Laroche J."/>
        </authorList>
    </citation>
    <scope>NUCLEOTIDE SEQUENCE [LARGE SCALE GENOMIC DNA]</scope>
    <source>
        <strain evidence="2 3">CCMP1005</strain>
    </source>
</reference>
<keyword evidence="1" id="KW-0812">Transmembrane</keyword>
<evidence type="ECO:0000256" key="1">
    <source>
        <dbReference type="SAM" id="Phobius"/>
    </source>
</evidence>
<organism evidence="2 3">
    <name type="scientific">Thalassiosira oceanica</name>
    <name type="common">Marine diatom</name>
    <dbReference type="NCBI Taxonomy" id="159749"/>
    <lineage>
        <taxon>Eukaryota</taxon>
        <taxon>Sar</taxon>
        <taxon>Stramenopiles</taxon>
        <taxon>Ochrophyta</taxon>
        <taxon>Bacillariophyta</taxon>
        <taxon>Coscinodiscophyceae</taxon>
        <taxon>Thalassiosirophycidae</taxon>
        <taxon>Thalassiosirales</taxon>
        <taxon>Thalassiosiraceae</taxon>
        <taxon>Thalassiosira</taxon>
    </lineage>
</organism>
<evidence type="ECO:0000313" key="2">
    <source>
        <dbReference type="EMBL" id="EJK56172.1"/>
    </source>
</evidence>
<keyword evidence="1" id="KW-1133">Transmembrane helix</keyword>
<accession>K0SBV7</accession>
<keyword evidence="1" id="KW-0472">Membrane</keyword>
<feature type="non-terminal residue" evidence="2">
    <location>
        <position position="178"/>
    </location>
</feature>
<dbReference type="EMBL" id="AGNL01032227">
    <property type="protein sequence ID" value="EJK56172.1"/>
    <property type="molecule type" value="Genomic_DNA"/>
</dbReference>
<proteinExistence type="predicted"/>
<name>K0SBV7_THAOC</name>
<comment type="caution">
    <text evidence="2">The sequence shown here is derived from an EMBL/GenBank/DDBJ whole genome shotgun (WGS) entry which is preliminary data.</text>
</comment>
<gene>
    <name evidence="2" type="ORF">THAOC_23994</name>
</gene>